<name>A0A7W9IM71_9ACTN</name>
<dbReference type="NCBIfam" id="TIGR01727">
    <property type="entry name" value="oligo_HPY"/>
    <property type="match status" value="1"/>
</dbReference>
<comment type="similarity">
    <text evidence="1">Belongs to the ABC transporter superfamily.</text>
</comment>
<dbReference type="Pfam" id="PF00005">
    <property type="entry name" value="ABC_tran"/>
    <property type="match status" value="1"/>
</dbReference>
<organism evidence="6 7">
    <name type="scientific">Streptosporangium becharense</name>
    <dbReference type="NCBI Taxonomy" id="1816182"/>
    <lineage>
        <taxon>Bacteria</taxon>
        <taxon>Bacillati</taxon>
        <taxon>Actinomycetota</taxon>
        <taxon>Actinomycetes</taxon>
        <taxon>Streptosporangiales</taxon>
        <taxon>Streptosporangiaceae</taxon>
        <taxon>Streptosporangium</taxon>
    </lineage>
</organism>
<evidence type="ECO:0000259" key="5">
    <source>
        <dbReference type="PROSITE" id="PS50893"/>
    </source>
</evidence>
<dbReference type="RefSeq" id="WP_221206578.1">
    <property type="nucleotide sequence ID" value="NZ_JACHMP010000001.1"/>
</dbReference>
<evidence type="ECO:0000256" key="4">
    <source>
        <dbReference type="ARBA" id="ARBA00022840"/>
    </source>
</evidence>
<comment type="caution">
    <text evidence="6">The sequence shown here is derived from an EMBL/GenBank/DDBJ whole genome shotgun (WGS) entry which is preliminary data.</text>
</comment>
<dbReference type="PROSITE" id="PS50893">
    <property type="entry name" value="ABC_TRANSPORTER_2"/>
    <property type="match status" value="1"/>
</dbReference>
<keyword evidence="3" id="KW-0547">Nucleotide-binding</keyword>
<dbReference type="InterPro" id="IPR013563">
    <property type="entry name" value="Oligopep_ABC_C"/>
</dbReference>
<dbReference type="PANTHER" id="PTHR43776:SF7">
    <property type="entry name" value="D,D-DIPEPTIDE TRANSPORT ATP-BINDING PROTEIN DDPF-RELATED"/>
    <property type="match status" value="1"/>
</dbReference>
<reference evidence="6 7" key="1">
    <citation type="submission" date="2020-08" db="EMBL/GenBank/DDBJ databases">
        <title>Sequencing the genomes of 1000 actinobacteria strains.</title>
        <authorList>
            <person name="Klenk H.-P."/>
        </authorList>
    </citation>
    <scope>NUCLEOTIDE SEQUENCE [LARGE SCALE GENOMIC DNA]</scope>
    <source>
        <strain evidence="6 7">DSM 46887</strain>
    </source>
</reference>
<dbReference type="Gene3D" id="3.40.50.300">
    <property type="entry name" value="P-loop containing nucleotide triphosphate hydrolases"/>
    <property type="match status" value="1"/>
</dbReference>
<evidence type="ECO:0000313" key="7">
    <source>
        <dbReference type="Proteomes" id="UP000540685"/>
    </source>
</evidence>
<sequence>MNGLSVRDLRVRVGSGHVAMTAVDGVTLDLPPGGALGLVGESGSGKSTCARAIVGLTPVAGGQVLFDGRDYAGAHGRHLKELRRRVQLVFQDPRASLNPRMTVGEAIGEAAAAGRRLGRRERAAEVARLLEQVALDPAHALVRPGALSGGQRQRVALARALATRPDVIVADEVTAALDVSVQGSVLNLLRRLRTETGLGLLVISHDLAVVRYLCTEIAVMQLGRIVERAPTATLLAAPQHPYTRALIEAATLTGLDGEQGAEGEPPDPLHPPSGCRYRTICPVGPLVDESRQICVEVDPAAGADGRRHRAACHFVPAETGSP</sequence>
<dbReference type="Proteomes" id="UP000540685">
    <property type="component" value="Unassembled WGS sequence"/>
</dbReference>
<dbReference type="InterPro" id="IPR050319">
    <property type="entry name" value="ABC_transp_ATP-bind"/>
</dbReference>
<dbReference type="SUPFAM" id="SSF52540">
    <property type="entry name" value="P-loop containing nucleoside triphosphate hydrolases"/>
    <property type="match status" value="1"/>
</dbReference>
<dbReference type="InterPro" id="IPR003593">
    <property type="entry name" value="AAA+_ATPase"/>
</dbReference>
<dbReference type="EMBL" id="JACHMP010000001">
    <property type="protein sequence ID" value="MBB5823308.1"/>
    <property type="molecule type" value="Genomic_DNA"/>
</dbReference>
<dbReference type="GO" id="GO:0005524">
    <property type="term" value="F:ATP binding"/>
    <property type="evidence" value="ECO:0007669"/>
    <property type="project" value="UniProtKB-KW"/>
</dbReference>
<evidence type="ECO:0000256" key="2">
    <source>
        <dbReference type="ARBA" id="ARBA00022448"/>
    </source>
</evidence>
<evidence type="ECO:0000256" key="3">
    <source>
        <dbReference type="ARBA" id="ARBA00022741"/>
    </source>
</evidence>
<keyword evidence="4 6" id="KW-0067">ATP-binding</keyword>
<keyword evidence="2" id="KW-0813">Transport</keyword>
<gene>
    <name evidence="6" type="ORF">F4562_006370</name>
</gene>
<dbReference type="AlphaFoldDB" id="A0A7W9IM71"/>
<dbReference type="GO" id="GO:0016887">
    <property type="term" value="F:ATP hydrolysis activity"/>
    <property type="evidence" value="ECO:0007669"/>
    <property type="project" value="InterPro"/>
</dbReference>
<dbReference type="Pfam" id="PF08352">
    <property type="entry name" value="oligo_HPY"/>
    <property type="match status" value="1"/>
</dbReference>
<dbReference type="InterPro" id="IPR017871">
    <property type="entry name" value="ABC_transporter-like_CS"/>
</dbReference>
<feature type="domain" description="ABC transporter" evidence="5">
    <location>
        <begin position="4"/>
        <end position="247"/>
    </location>
</feature>
<dbReference type="InterPro" id="IPR027417">
    <property type="entry name" value="P-loop_NTPase"/>
</dbReference>
<dbReference type="PROSITE" id="PS00211">
    <property type="entry name" value="ABC_TRANSPORTER_1"/>
    <property type="match status" value="1"/>
</dbReference>
<dbReference type="SMART" id="SM00382">
    <property type="entry name" value="AAA"/>
    <property type="match status" value="1"/>
</dbReference>
<protein>
    <submittedName>
        <fullName evidence="6">Peptide/nickel transport system ATP-binding protein</fullName>
    </submittedName>
</protein>
<dbReference type="InterPro" id="IPR003439">
    <property type="entry name" value="ABC_transporter-like_ATP-bd"/>
</dbReference>
<dbReference type="PANTHER" id="PTHR43776">
    <property type="entry name" value="TRANSPORT ATP-BINDING PROTEIN"/>
    <property type="match status" value="1"/>
</dbReference>
<proteinExistence type="inferred from homology"/>
<keyword evidence="7" id="KW-1185">Reference proteome</keyword>
<dbReference type="GO" id="GO:0015833">
    <property type="term" value="P:peptide transport"/>
    <property type="evidence" value="ECO:0007669"/>
    <property type="project" value="InterPro"/>
</dbReference>
<evidence type="ECO:0000256" key="1">
    <source>
        <dbReference type="ARBA" id="ARBA00005417"/>
    </source>
</evidence>
<dbReference type="CDD" id="cd03257">
    <property type="entry name" value="ABC_NikE_OppD_transporters"/>
    <property type="match status" value="1"/>
</dbReference>
<accession>A0A7W9IM71</accession>
<dbReference type="GO" id="GO:0055085">
    <property type="term" value="P:transmembrane transport"/>
    <property type="evidence" value="ECO:0007669"/>
    <property type="project" value="UniProtKB-ARBA"/>
</dbReference>
<evidence type="ECO:0000313" key="6">
    <source>
        <dbReference type="EMBL" id="MBB5823308.1"/>
    </source>
</evidence>